<dbReference type="GO" id="GO:0003677">
    <property type="term" value="F:DNA binding"/>
    <property type="evidence" value="ECO:0007669"/>
    <property type="project" value="InterPro"/>
</dbReference>
<proteinExistence type="predicted"/>
<name>A0A090Z0B7_9BACI</name>
<keyword evidence="7" id="KW-0132">Cell division</keyword>
<dbReference type="Proteomes" id="UP000264294">
    <property type="component" value="Unassembled WGS sequence"/>
</dbReference>
<dbReference type="AlphaFoldDB" id="A0A090Z0B7"/>
<keyword evidence="2 4" id="KW-0547">Nucleotide-binding</keyword>
<evidence type="ECO:0000256" key="4">
    <source>
        <dbReference type="PROSITE-ProRule" id="PRU00289"/>
    </source>
</evidence>
<dbReference type="EMBL" id="JMQC01000007">
    <property type="protein sequence ID" value="KFN04674.1"/>
    <property type="molecule type" value="Genomic_DNA"/>
</dbReference>
<dbReference type="Proteomes" id="UP000029389">
    <property type="component" value="Unassembled WGS sequence"/>
</dbReference>
<dbReference type="RefSeq" id="WP_042978722.1">
    <property type="nucleotide sequence ID" value="NZ_JMQC01000007.1"/>
</dbReference>
<dbReference type="Pfam" id="PF01580">
    <property type="entry name" value="FtsK_SpoIIIE"/>
    <property type="match status" value="1"/>
</dbReference>
<evidence type="ECO:0000313" key="6">
    <source>
        <dbReference type="EMBL" id="KFN04674.1"/>
    </source>
</evidence>
<evidence type="ECO:0000313" key="7">
    <source>
        <dbReference type="EMBL" id="RFT63209.1"/>
    </source>
</evidence>
<dbReference type="Gene3D" id="3.40.50.300">
    <property type="entry name" value="P-loop containing nucleotide triphosphate hydrolases"/>
    <property type="match status" value="1"/>
</dbReference>
<dbReference type="InterPro" id="IPR002543">
    <property type="entry name" value="FtsK_dom"/>
</dbReference>
<dbReference type="EMBL" id="QVOD01000052">
    <property type="protein sequence ID" value="RFT63209.1"/>
    <property type="molecule type" value="Genomic_DNA"/>
</dbReference>
<dbReference type="PANTHER" id="PTHR22683">
    <property type="entry name" value="SPORULATION PROTEIN RELATED"/>
    <property type="match status" value="1"/>
</dbReference>
<sequence>MLSLLLIPVTFLTVAYFYQSNGMSDKKKIATFFEIAKICVQHKGELQYPIFIKEVEDDISMNYVYKLPLGVPSQLIKKLAEVLEEGLYKPVKISFHQRELHIRVFKQQIPEMWNWSKNLLKEHTWRVMVGKSLDKHTYHDFEKTPHMCVAGMTRFGKTVFLKNVMTSLILQQPRHVKFFIIDLKEGLEFSPYKDLSQVVEIAENPEQALEMLAKVREKMAKQIEGMKNSYFTNIIDTSIKERYFIIVDEGANLCPTQGLPKKQRDVLFMCQEMLSEIARVGGGLGFRLIFCTQYPTSDTLPRQIKQNADAKLGFRLPTAVASQVALDEPGLEDLPSLPGRALFKTDRTEEIQVPYLKDKDMWSLLKQYRVVKRNETSNTQTENETNRDFIHFE</sequence>
<dbReference type="CDD" id="cd01127">
    <property type="entry name" value="TrwB_TraG_TraD_VirD4"/>
    <property type="match status" value="1"/>
</dbReference>
<dbReference type="PROSITE" id="PS50901">
    <property type="entry name" value="FTSK"/>
    <property type="match status" value="1"/>
</dbReference>
<evidence type="ECO:0000256" key="3">
    <source>
        <dbReference type="ARBA" id="ARBA00022840"/>
    </source>
</evidence>
<evidence type="ECO:0000256" key="2">
    <source>
        <dbReference type="ARBA" id="ARBA00022741"/>
    </source>
</evidence>
<organism evidence="6 8">
    <name type="scientific">Bacillus clarus</name>
    <dbReference type="NCBI Taxonomy" id="2338372"/>
    <lineage>
        <taxon>Bacteria</taxon>
        <taxon>Bacillati</taxon>
        <taxon>Bacillota</taxon>
        <taxon>Bacilli</taxon>
        <taxon>Bacillales</taxon>
        <taxon>Bacillaceae</taxon>
        <taxon>Bacillus</taxon>
        <taxon>Bacillus cereus group</taxon>
    </lineage>
</organism>
<dbReference type="InterPro" id="IPR050206">
    <property type="entry name" value="FtsK/SpoIIIE/SftA"/>
</dbReference>
<dbReference type="GO" id="GO:0051301">
    <property type="term" value="P:cell division"/>
    <property type="evidence" value="ECO:0007669"/>
    <property type="project" value="UniProtKB-KW"/>
</dbReference>
<reference evidence="7 9" key="2">
    <citation type="submission" date="2018-08" db="EMBL/GenBank/DDBJ databases">
        <title>Bacillus clarus sp. nov. strain PS00077A.</title>
        <authorList>
            <person name="Mendez Acevedo M."/>
            <person name="Carroll L."/>
            <person name="Mukherjee M."/>
            <person name="Wiedmann M."/>
            <person name="Kovac J."/>
        </authorList>
    </citation>
    <scope>NUCLEOTIDE SEQUENCE [LARGE SCALE GENOMIC DNA]</scope>
    <source>
        <strain evidence="7 9">PS00077A</strain>
    </source>
</reference>
<evidence type="ECO:0000313" key="9">
    <source>
        <dbReference type="Proteomes" id="UP000264294"/>
    </source>
</evidence>
<dbReference type="GO" id="GO:0005524">
    <property type="term" value="F:ATP binding"/>
    <property type="evidence" value="ECO:0007669"/>
    <property type="project" value="UniProtKB-UniRule"/>
</dbReference>
<comment type="caution">
    <text evidence="6">The sequence shown here is derived from an EMBL/GenBank/DDBJ whole genome shotgun (WGS) entry which is preliminary data.</text>
</comment>
<evidence type="ECO:0000313" key="8">
    <source>
        <dbReference type="Proteomes" id="UP000029389"/>
    </source>
</evidence>
<keyword evidence="7" id="KW-0131">Cell cycle</keyword>
<accession>A0A090Z0B7</accession>
<evidence type="ECO:0000259" key="5">
    <source>
        <dbReference type="PROSITE" id="PS50901"/>
    </source>
</evidence>
<dbReference type="GO" id="GO:0016020">
    <property type="term" value="C:membrane"/>
    <property type="evidence" value="ECO:0007669"/>
    <property type="project" value="UniProtKB-SubCell"/>
</dbReference>
<dbReference type="PANTHER" id="PTHR22683:SF41">
    <property type="entry name" value="DNA TRANSLOCASE FTSK"/>
    <property type="match status" value="1"/>
</dbReference>
<protein>
    <submittedName>
        <fullName evidence="7">Cell division protein FtsK</fullName>
    </submittedName>
    <submittedName>
        <fullName evidence="6">FtsK/SpoIIIE family protein</fullName>
    </submittedName>
</protein>
<reference evidence="6 8" key="1">
    <citation type="submission" date="2014-04" db="EMBL/GenBank/DDBJ databases">
        <authorList>
            <person name="Bishop-Lilly K.A."/>
            <person name="Broomall S.M."/>
            <person name="Chain P.S."/>
            <person name="Chertkov O."/>
            <person name="Coyne S.R."/>
            <person name="Daligault H.E."/>
            <person name="Davenport K.W."/>
            <person name="Erkkila T."/>
            <person name="Frey K.G."/>
            <person name="Gibbons H.S."/>
            <person name="Gu W."/>
            <person name="Jaissle J."/>
            <person name="Johnson S.L."/>
            <person name="Koroleva G.I."/>
            <person name="Ladner J.T."/>
            <person name="Lo C.-C."/>
            <person name="Minogue T.D."/>
            <person name="Munk C."/>
            <person name="Palacios G.F."/>
            <person name="Redden C.L."/>
            <person name="Rosenzweig C.N."/>
            <person name="Scholz M.B."/>
            <person name="Teshima H."/>
            <person name="Xu Y."/>
        </authorList>
    </citation>
    <scope>NUCLEOTIDE SEQUENCE [LARGE SCALE GENOMIC DNA]</scope>
    <source>
        <strain evidence="6 8">BHP</strain>
    </source>
</reference>
<keyword evidence="3 4" id="KW-0067">ATP-binding</keyword>
<feature type="domain" description="FtsK" evidence="5">
    <location>
        <begin position="133"/>
        <end position="323"/>
    </location>
</feature>
<feature type="binding site" evidence="4">
    <location>
        <begin position="151"/>
        <end position="158"/>
    </location>
    <ligand>
        <name>ATP</name>
        <dbReference type="ChEBI" id="CHEBI:30616"/>
    </ligand>
</feature>
<keyword evidence="9" id="KW-1185">Reference proteome</keyword>
<gene>
    <name evidence="7" type="ORF">D0U04_25905</name>
    <name evidence="6" type="ORF">DJ93_5965</name>
</gene>
<comment type="subcellular location">
    <subcellularLocation>
        <location evidence="1">Membrane</location>
        <topology evidence="1">Multi-pass membrane protein</topology>
    </subcellularLocation>
</comment>
<dbReference type="InterPro" id="IPR027417">
    <property type="entry name" value="P-loop_NTPase"/>
</dbReference>
<dbReference type="PATRIC" id="fig|1405.8.peg.136"/>
<dbReference type="SUPFAM" id="SSF52540">
    <property type="entry name" value="P-loop containing nucleoside triphosphate hydrolases"/>
    <property type="match status" value="1"/>
</dbReference>
<evidence type="ECO:0000256" key="1">
    <source>
        <dbReference type="ARBA" id="ARBA00004141"/>
    </source>
</evidence>